<accession>A0A067LF54</accession>
<dbReference type="AlphaFoldDB" id="A0A067LF54"/>
<keyword evidence="3" id="KW-1185">Reference proteome</keyword>
<organism evidence="2 3">
    <name type="scientific">Jatropha curcas</name>
    <name type="common">Barbados nut</name>
    <dbReference type="NCBI Taxonomy" id="180498"/>
    <lineage>
        <taxon>Eukaryota</taxon>
        <taxon>Viridiplantae</taxon>
        <taxon>Streptophyta</taxon>
        <taxon>Embryophyta</taxon>
        <taxon>Tracheophyta</taxon>
        <taxon>Spermatophyta</taxon>
        <taxon>Magnoliopsida</taxon>
        <taxon>eudicotyledons</taxon>
        <taxon>Gunneridae</taxon>
        <taxon>Pentapetalae</taxon>
        <taxon>rosids</taxon>
        <taxon>fabids</taxon>
        <taxon>Malpighiales</taxon>
        <taxon>Euphorbiaceae</taxon>
        <taxon>Crotonoideae</taxon>
        <taxon>Jatropheae</taxon>
        <taxon>Jatropha</taxon>
    </lineage>
</organism>
<protein>
    <submittedName>
        <fullName evidence="2">Uncharacterized protein</fullName>
    </submittedName>
</protein>
<gene>
    <name evidence="2" type="ORF">JCGZ_23639</name>
</gene>
<dbReference type="Proteomes" id="UP000027138">
    <property type="component" value="Unassembled WGS sequence"/>
</dbReference>
<evidence type="ECO:0000313" key="3">
    <source>
        <dbReference type="Proteomes" id="UP000027138"/>
    </source>
</evidence>
<evidence type="ECO:0000313" key="2">
    <source>
        <dbReference type="EMBL" id="KDP42699.1"/>
    </source>
</evidence>
<proteinExistence type="predicted"/>
<dbReference type="EMBL" id="KK914288">
    <property type="protein sequence ID" value="KDP42699.1"/>
    <property type="molecule type" value="Genomic_DNA"/>
</dbReference>
<reference evidence="2 3" key="1">
    <citation type="journal article" date="2014" name="PLoS ONE">
        <title>Global Analysis of Gene Expression Profiles in Physic Nut (Jatropha curcas L.) Seedlings Exposed to Salt Stress.</title>
        <authorList>
            <person name="Zhang L."/>
            <person name="Zhang C."/>
            <person name="Wu P."/>
            <person name="Chen Y."/>
            <person name="Li M."/>
            <person name="Jiang H."/>
            <person name="Wu G."/>
        </authorList>
    </citation>
    <scope>NUCLEOTIDE SEQUENCE [LARGE SCALE GENOMIC DNA]</scope>
    <source>
        <strain evidence="3">cv. GZQX0401</strain>
        <tissue evidence="2">Young leaves</tissue>
    </source>
</reference>
<name>A0A067LF54_JATCU</name>
<evidence type="ECO:0000256" key="1">
    <source>
        <dbReference type="SAM" id="MobiDB-lite"/>
    </source>
</evidence>
<feature type="region of interest" description="Disordered" evidence="1">
    <location>
        <begin position="1"/>
        <end position="22"/>
    </location>
</feature>
<sequence length="51" mass="5395">MTLAPAVENVEGAGTSVDKLMPPPPDVFALDPQAAAMLTKHIMILQLCYKG</sequence>